<dbReference type="Proteomes" id="UP001633002">
    <property type="component" value="Unassembled WGS sequence"/>
</dbReference>
<name>A0ABD3GQE7_9MARC</name>
<accession>A0ABD3GQE7</accession>
<evidence type="ECO:0000313" key="3">
    <source>
        <dbReference type="EMBL" id="KAL3680916.1"/>
    </source>
</evidence>
<protein>
    <submittedName>
        <fullName evidence="3">Uncharacterized protein</fullName>
    </submittedName>
</protein>
<keyword evidence="2" id="KW-1133">Transmembrane helix</keyword>
<keyword evidence="2" id="KW-0472">Membrane</keyword>
<proteinExistence type="predicted"/>
<gene>
    <name evidence="3" type="ORF">R1sor_023872</name>
</gene>
<dbReference type="EMBL" id="JBJQOH010000007">
    <property type="protein sequence ID" value="KAL3680916.1"/>
    <property type="molecule type" value="Genomic_DNA"/>
</dbReference>
<organism evidence="3 4">
    <name type="scientific">Riccia sorocarpa</name>
    <dbReference type="NCBI Taxonomy" id="122646"/>
    <lineage>
        <taxon>Eukaryota</taxon>
        <taxon>Viridiplantae</taxon>
        <taxon>Streptophyta</taxon>
        <taxon>Embryophyta</taxon>
        <taxon>Marchantiophyta</taxon>
        <taxon>Marchantiopsida</taxon>
        <taxon>Marchantiidae</taxon>
        <taxon>Marchantiales</taxon>
        <taxon>Ricciaceae</taxon>
        <taxon>Riccia</taxon>
    </lineage>
</organism>
<dbReference type="AlphaFoldDB" id="A0ABD3GQE7"/>
<keyword evidence="1" id="KW-0175">Coiled coil</keyword>
<evidence type="ECO:0000256" key="2">
    <source>
        <dbReference type="SAM" id="Phobius"/>
    </source>
</evidence>
<evidence type="ECO:0000313" key="4">
    <source>
        <dbReference type="Proteomes" id="UP001633002"/>
    </source>
</evidence>
<comment type="caution">
    <text evidence="3">The sequence shown here is derived from an EMBL/GenBank/DDBJ whole genome shotgun (WGS) entry which is preliminary data.</text>
</comment>
<keyword evidence="4" id="KW-1185">Reference proteome</keyword>
<reference evidence="3 4" key="1">
    <citation type="submission" date="2024-09" db="EMBL/GenBank/DDBJ databases">
        <title>Chromosome-scale assembly of Riccia sorocarpa.</title>
        <authorList>
            <person name="Paukszto L."/>
        </authorList>
    </citation>
    <scope>NUCLEOTIDE SEQUENCE [LARGE SCALE GENOMIC DNA]</scope>
    <source>
        <strain evidence="3">LP-2024</strain>
        <tissue evidence="3">Aerial parts of the thallus</tissue>
    </source>
</reference>
<feature type="transmembrane region" description="Helical" evidence="2">
    <location>
        <begin position="288"/>
        <end position="311"/>
    </location>
</feature>
<sequence length="356" mass="39610">MAFIGRIFSRIRDYCDLVGGEVIEMGNLVVKLRNVVIDHRSSNIEVKSSATLISEGALEALRANLNLEKERNKGNEGALEELRANLNLEKERNKGNEGALEELRANLNLEKERNKSNEGALEALRANLNFYLQTILKFHRHVREMESKFLSKQQEADLLTKWTRSFCHLTEVDKKLLASDEPYAILKTSAFAKLNLAENEKFTPQEKFRQKFDEARSSNAQYNLLTLFWFVTLQKELHEKKEECTKALKKAFDVQIQLSQEDNFGSRAAPVPSSPRGSSGSSTSAGTYVGIGVGAAAVVLICAGLCGFLVAKKRKGNRGSDPKDGLGIPQALPVTFSSVEQGTALRAEQGELELEY</sequence>
<keyword evidence="2" id="KW-0812">Transmembrane</keyword>
<evidence type="ECO:0000256" key="1">
    <source>
        <dbReference type="SAM" id="Coils"/>
    </source>
</evidence>
<feature type="coiled-coil region" evidence="1">
    <location>
        <begin position="65"/>
        <end position="120"/>
    </location>
</feature>